<feature type="transmembrane region" description="Helical" evidence="1">
    <location>
        <begin position="41"/>
        <end position="59"/>
    </location>
</feature>
<comment type="caution">
    <text evidence="2">The sequence shown here is derived from an EMBL/GenBank/DDBJ whole genome shotgun (WGS) entry which is preliminary data.</text>
</comment>
<name>A0A372JQD6_9ACTN</name>
<feature type="transmembrane region" description="Helical" evidence="1">
    <location>
        <begin position="157"/>
        <end position="173"/>
    </location>
</feature>
<feature type="non-terminal residue" evidence="2">
    <location>
        <position position="1"/>
    </location>
</feature>
<feature type="transmembrane region" description="Helical" evidence="1">
    <location>
        <begin position="525"/>
        <end position="543"/>
    </location>
</feature>
<keyword evidence="1" id="KW-0812">Transmembrane</keyword>
<sequence length="607" mass="65110">GGRPSLLGARPSRSGARLSLPDARLSLPGARPPLLGAHRPLVAVLLLAGLFRLVAALGYRPAIWFTDSITYLDDAVTGRPGLERPSGYSLYLWLLKPFHSLTLVTATQHLMGLAVGVLVYAVACRCRVPRWGALLAAAPVLFDAYQIELERLVMSDTLFLLLGVSALAVVLWWSPPPWWAIAVGGVLAGASTVTRPTGTAVAAGVVAAVLLRPSTGRAWHAEVALPVPVVTAGHVRFADHGGSARTVRFTGPAVFAGRGLFGRRRRRGRRGRRGGFARRAGMAGVALAGCAAPVLAYGLWFSSAHGAFGLSRSTGAPVLAYGLWFSSAHGAFGLSRSTGVFLYGRVMAFAECPRMHPPPELRRLCTRVPPERRMISQNYIWRGTSPLNQVRGGRYSARKDRMARRFALRAIAAQPADYLRTVGADTLRAFAWDRTVFPDRLTYDRYLFGTRPAELGDHPRGRYVTGLYRRAARYELGPVRTRVVRPWSDLAHAYQRVVFLRGTLVGLVLLAVPAVALVRRGAAARLAAGPWLAAVGLVVLPAATAEFDYRYVLTAVPFGCLALALSCASRNNPGQFFSPAVAAVAVRGEAEGGRGGAVAGRGVRRGP</sequence>
<keyword evidence="1" id="KW-0472">Membrane</keyword>
<proteinExistence type="predicted"/>
<feature type="transmembrane region" description="Helical" evidence="1">
    <location>
        <begin position="498"/>
        <end position="518"/>
    </location>
</feature>
<evidence type="ECO:0000256" key="1">
    <source>
        <dbReference type="SAM" id="Phobius"/>
    </source>
</evidence>
<keyword evidence="3" id="KW-1185">Reference proteome</keyword>
<dbReference type="RefSeq" id="WP_117356771.1">
    <property type="nucleotide sequence ID" value="NZ_QURH01000145.1"/>
</dbReference>
<dbReference type="Proteomes" id="UP000261811">
    <property type="component" value="Unassembled WGS sequence"/>
</dbReference>
<evidence type="ECO:0000313" key="3">
    <source>
        <dbReference type="Proteomes" id="UP000261811"/>
    </source>
</evidence>
<organism evidence="2 3">
    <name type="scientific">Actinomadura logoneensis</name>
    <dbReference type="NCBI Taxonomy" id="2293572"/>
    <lineage>
        <taxon>Bacteria</taxon>
        <taxon>Bacillati</taxon>
        <taxon>Actinomycetota</taxon>
        <taxon>Actinomycetes</taxon>
        <taxon>Streptosporangiales</taxon>
        <taxon>Thermomonosporaceae</taxon>
        <taxon>Actinomadura</taxon>
    </lineage>
</organism>
<evidence type="ECO:0008006" key="4">
    <source>
        <dbReference type="Google" id="ProtNLM"/>
    </source>
</evidence>
<feature type="transmembrane region" description="Helical" evidence="1">
    <location>
        <begin position="179"/>
        <end position="211"/>
    </location>
</feature>
<dbReference type="OrthoDB" id="3212150at2"/>
<keyword evidence="1" id="KW-1133">Transmembrane helix</keyword>
<dbReference type="AlphaFoldDB" id="A0A372JQD6"/>
<accession>A0A372JQD6</accession>
<reference evidence="2 3" key="1">
    <citation type="submission" date="2018-08" db="EMBL/GenBank/DDBJ databases">
        <title>Actinomadura jelena sp. nov., a novel Actinomycete isolated from soil in Chad.</title>
        <authorList>
            <person name="Shi L."/>
        </authorList>
    </citation>
    <scope>NUCLEOTIDE SEQUENCE [LARGE SCALE GENOMIC DNA]</scope>
    <source>
        <strain evidence="2 3">NEAU-G17</strain>
    </source>
</reference>
<feature type="transmembrane region" description="Helical" evidence="1">
    <location>
        <begin position="101"/>
        <end position="122"/>
    </location>
</feature>
<evidence type="ECO:0000313" key="2">
    <source>
        <dbReference type="EMBL" id="RFU42242.1"/>
    </source>
</evidence>
<protein>
    <recommendedName>
        <fullName evidence="4">Glycosyltransferase RgtA/B/C/D-like domain-containing protein</fullName>
    </recommendedName>
</protein>
<dbReference type="EMBL" id="QURH01000145">
    <property type="protein sequence ID" value="RFU42242.1"/>
    <property type="molecule type" value="Genomic_DNA"/>
</dbReference>
<gene>
    <name evidence="2" type="ORF">DZF91_07590</name>
</gene>
<feature type="transmembrane region" description="Helical" evidence="1">
    <location>
        <begin position="276"/>
        <end position="300"/>
    </location>
</feature>